<evidence type="ECO:0000313" key="3">
    <source>
        <dbReference type="EMBL" id="AQV94700.1"/>
    </source>
</evidence>
<dbReference type="NCBIfam" id="NF005559">
    <property type="entry name" value="PRK07231.1"/>
    <property type="match status" value="1"/>
</dbReference>
<organism evidence="3 4">
    <name type="scientific">Cupriavidus necator</name>
    <name type="common">Alcaligenes eutrophus</name>
    <name type="synonym">Ralstonia eutropha</name>
    <dbReference type="NCBI Taxonomy" id="106590"/>
    <lineage>
        <taxon>Bacteria</taxon>
        <taxon>Pseudomonadati</taxon>
        <taxon>Pseudomonadota</taxon>
        <taxon>Betaproteobacteria</taxon>
        <taxon>Burkholderiales</taxon>
        <taxon>Burkholderiaceae</taxon>
        <taxon>Cupriavidus</taxon>
    </lineage>
</organism>
<proteinExistence type="inferred from homology"/>
<reference evidence="4" key="1">
    <citation type="submission" date="2017-02" db="EMBL/GenBank/DDBJ databases">
        <title>Complete genome sequence of Cupriavidus necator strain NH9, a 3-chlorobenzoate degrader.</title>
        <authorList>
            <person name="Moriuchi R."/>
            <person name="Dohra H."/>
            <person name="Ogawa N."/>
        </authorList>
    </citation>
    <scope>NUCLEOTIDE SEQUENCE [LARGE SCALE GENOMIC DNA]</scope>
    <source>
        <strain evidence="4">NH9</strain>
    </source>
</reference>
<dbReference type="PANTHER" id="PTHR24321">
    <property type="entry name" value="DEHYDROGENASES, SHORT CHAIN"/>
    <property type="match status" value="1"/>
</dbReference>
<protein>
    <submittedName>
        <fullName evidence="3">Alcohol dehydrogenase</fullName>
    </submittedName>
</protein>
<accession>A0A1U9UQ21</accession>
<dbReference type="InterPro" id="IPR036291">
    <property type="entry name" value="NAD(P)-bd_dom_sf"/>
</dbReference>
<comment type="similarity">
    <text evidence="1">Belongs to the short-chain dehydrogenases/reductases (SDR) family.</text>
</comment>
<dbReference type="InterPro" id="IPR020904">
    <property type="entry name" value="Sc_DH/Rdtase_CS"/>
</dbReference>
<dbReference type="PROSITE" id="PS00061">
    <property type="entry name" value="ADH_SHORT"/>
    <property type="match status" value="1"/>
</dbReference>
<dbReference type="FunFam" id="3.40.50.720:FF:000084">
    <property type="entry name" value="Short-chain dehydrogenase reductase"/>
    <property type="match status" value="1"/>
</dbReference>
<dbReference type="EMBL" id="CP017757">
    <property type="protein sequence ID" value="AQV94700.1"/>
    <property type="molecule type" value="Genomic_DNA"/>
</dbReference>
<evidence type="ECO:0000313" key="4">
    <source>
        <dbReference type="Proteomes" id="UP000189627"/>
    </source>
</evidence>
<dbReference type="InterPro" id="IPR002347">
    <property type="entry name" value="SDR_fam"/>
</dbReference>
<dbReference type="PRINTS" id="PR00081">
    <property type="entry name" value="GDHRDH"/>
</dbReference>
<dbReference type="Pfam" id="PF13561">
    <property type="entry name" value="adh_short_C2"/>
    <property type="match status" value="1"/>
</dbReference>
<dbReference type="Gene3D" id="3.40.50.720">
    <property type="entry name" value="NAD(P)-binding Rossmann-like Domain"/>
    <property type="match status" value="1"/>
</dbReference>
<dbReference type="RefSeq" id="WP_078196895.1">
    <property type="nucleotide sequence ID" value="NZ_CP017757.2"/>
</dbReference>
<evidence type="ECO:0000256" key="2">
    <source>
        <dbReference type="ARBA" id="ARBA00023002"/>
    </source>
</evidence>
<dbReference type="CDD" id="cd05233">
    <property type="entry name" value="SDR_c"/>
    <property type="match status" value="1"/>
</dbReference>
<keyword evidence="2" id="KW-0560">Oxidoreductase</keyword>
<gene>
    <name evidence="3" type="ORF">BJN34_12495</name>
</gene>
<dbReference type="OrthoDB" id="196630at2"/>
<evidence type="ECO:0000256" key="1">
    <source>
        <dbReference type="ARBA" id="ARBA00006484"/>
    </source>
</evidence>
<dbReference type="SUPFAM" id="SSF51735">
    <property type="entry name" value="NAD(P)-binding Rossmann-fold domains"/>
    <property type="match status" value="1"/>
</dbReference>
<dbReference type="NCBIfam" id="NF009466">
    <property type="entry name" value="PRK12826.1-2"/>
    <property type="match status" value="1"/>
</dbReference>
<dbReference type="KEGG" id="cuh:BJN34_12495"/>
<name>A0A1U9UQ21_CUPNE</name>
<dbReference type="PANTHER" id="PTHR24321:SF8">
    <property type="entry name" value="ESTRADIOL 17-BETA-DEHYDROGENASE 8-RELATED"/>
    <property type="match status" value="1"/>
</dbReference>
<dbReference type="GO" id="GO:0016491">
    <property type="term" value="F:oxidoreductase activity"/>
    <property type="evidence" value="ECO:0007669"/>
    <property type="project" value="UniProtKB-KW"/>
</dbReference>
<dbReference type="AlphaFoldDB" id="A0A1U9UQ21"/>
<dbReference type="Proteomes" id="UP000189627">
    <property type="component" value="Chromosome 1"/>
</dbReference>
<dbReference type="PRINTS" id="PR00080">
    <property type="entry name" value="SDRFAMILY"/>
</dbReference>
<sequence length="250" mass="25901">MQDLQVAIVTGGASGIGRATALLMARSGVRVVVADMTEATGAAVVAEIEQAGGMAMFQPLDVRNEQSCEALVQATLSRFGALDAAFNNAGVSGSVGLTEELGMAQWQSVIDVNLTGVFRCMVPQLRHMKAQGKGAIVNTASIAGQMGTPGSSAYSASKHGVIGLTRTAALEYAKHGVRINALCPGYVTTPMTGGPTSEFSSRTLEKALAMTPMRRLGQPEEQAEMVAWLCSDSASFVTGAHFNVDGGFLA</sequence>